<dbReference type="EMBL" id="JAVKGT010000026">
    <property type="protein sequence ID" value="MDR5712493.1"/>
    <property type="molecule type" value="Genomic_DNA"/>
</dbReference>
<dbReference type="Pfam" id="PF03176">
    <property type="entry name" value="MMPL"/>
    <property type="match status" value="2"/>
</dbReference>
<feature type="transmembrane region" description="Helical" evidence="7">
    <location>
        <begin position="420"/>
        <end position="442"/>
    </location>
</feature>
<evidence type="ECO:0000256" key="1">
    <source>
        <dbReference type="ARBA" id="ARBA00004651"/>
    </source>
</evidence>
<dbReference type="PANTHER" id="PTHR33406:SF13">
    <property type="entry name" value="MEMBRANE PROTEIN YDFJ"/>
    <property type="match status" value="1"/>
</dbReference>
<feature type="domain" description="SSD" evidence="8">
    <location>
        <begin position="301"/>
        <end position="441"/>
    </location>
</feature>
<feature type="transmembrane region" description="Helical" evidence="7">
    <location>
        <begin position="391"/>
        <end position="414"/>
    </location>
</feature>
<feature type="transmembrane region" description="Helical" evidence="7">
    <location>
        <begin position="687"/>
        <end position="708"/>
    </location>
</feature>
<comment type="caution">
    <text evidence="9">The sequence shown here is derived from an EMBL/GenBank/DDBJ whole genome shotgun (WGS) entry which is preliminary data.</text>
</comment>
<comment type="subcellular location">
    <subcellularLocation>
        <location evidence="1">Cell membrane</location>
        <topology evidence="1">Multi-pass membrane protein</topology>
    </subcellularLocation>
</comment>
<keyword evidence="10" id="KW-1185">Reference proteome</keyword>
<evidence type="ECO:0000256" key="7">
    <source>
        <dbReference type="SAM" id="Phobius"/>
    </source>
</evidence>
<protein>
    <submittedName>
        <fullName evidence="9">MMPL family transporter</fullName>
    </submittedName>
</protein>
<organism evidence="9 10">
    <name type="scientific">Nesterenkonia flava</name>
    <dbReference type="NCBI Taxonomy" id="469799"/>
    <lineage>
        <taxon>Bacteria</taxon>
        <taxon>Bacillati</taxon>
        <taxon>Actinomycetota</taxon>
        <taxon>Actinomycetes</taxon>
        <taxon>Micrococcales</taxon>
        <taxon>Micrococcaceae</taxon>
        <taxon>Nesterenkonia</taxon>
    </lineage>
</organism>
<evidence type="ECO:0000256" key="4">
    <source>
        <dbReference type="ARBA" id="ARBA00022989"/>
    </source>
</evidence>
<keyword evidence="3 7" id="KW-0812">Transmembrane</keyword>
<keyword evidence="4 7" id="KW-1133">Transmembrane helix</keyword>
<evidence type="ECO:0000256" key="6">
    <source>
        <dbReference type="SAM" id="MobiDB-lite"/>
    </source>
</evidence>
<gene>
    <name evidence="9" type="ORF">RH857_10170</name>
</gene>
<feature type="transmembrane region" description="Helical" evidence="7">
    <location>
        <begin position="305"/>
        <end position="324"/>
    </location>
</feature>
<evidence type="ECO:0000256" key="3">
    <source>
        <dbReference type="ARBA" id="ARBA00022692"/>
    </source>
</evidence>
<feature type="transmembrane region" description="Helical" evidence="7">
    <location>
        <begin position="278"/>
        <end position="298"/>
    </location>
</feature>
<feature type="transmembrane region" description="Helical" evidence="7">
    <location>
        <begin position="495"/>
        <end position="515"/>
    </location>
</feature>
<feature type="transmembrane region" description="Helical" evidence="7">
    <location>
        <begin position="806"/>
        <end position="830"/>
    </location>
</feature>
<evidence type="ECO:0000313" key="10">
    <source>
        <dbReference type="Proteomes" id="UP001260872"/>
    </source>
</evidence>
<keyword evidence="5 7" id="KW-0472">Membrane</keyword>
<evidence type="ECO:0000256" key="2">
    <source>
        <dbReference type="ARBA" id="ARBA00022475"/>
    </source>
</evidence>
<feature type="transmembrane region" description="Helical" evidence="7">
    <location>
        <begin position="728"/>
        <end position="751"/>
    </location>
</feature>
<dbReference type="PROSITE" id="PS50156">
    <property type="entry name" value="SSD"/>
    <property type="match status" value="1"/>
</dbReference>
<feature type="transmembrane region" description="Helical" evidence="7">
    <location>
        <begin position="780"/>
        <end position="800"/>
    </location>
</feature>
<dbReference type="InterPro" id="IPR004869">
    <property type="entry name" value="MMPL_dom"/>
</dbReference>
<accession>A0ABU1FV46</accession>
<dbReference type="PANTHER" id="PTHR33406">
    <property type="entry name" value="MEMBRANE PROTEIN MJ1562-RELATED"/>
    <property type="match status" value="1"/>
</dbReference>
<dbReference type="SUPFAM" id="SSF82866">
    <property type="entry name" value="Multidrug efflux transporter AcrB transmembrane domain"/>
    <property type="match status" value="2"/>
</dbReference>
<dbReference type="InterPro" id="IPR000731">
    <property type="entry name" value="SSD"/>
</dbReference>
<proteinExistence type="predicted"/>
<evidence type="ECO:0000313" key="9">
    <source>
        <dbReference type="EMBL" id="MDR5712493.1"/>
    </source>
</evidence>
<sequence length="882" mass="93897">MFYRLGEFCARHARRVLVSWAVVLLLAVTAAVLLSRPTGSDYRLPGAEFQETADRINELLPEAGVGGTSMVFHTGGREFTAEQRAGLERIAQELEQLSTVVSVSDPFELSRQLSEAEAERTQAWYAVGQFLDEVETELDLPYERYLIYDHLFNPESLSEAYRTEDFDAQLDVIEHELEALDDVLVGPVMELVESMDPEEPLSISEQLQLSEAYVSSLRAVQALSEDSSVAILGVQLKDPAHLLSAEEREQLTHTVITGLPEGVGAEFGLELVQDLGGLLGPSEILGLAVALLVLLVVLGRIAAAGLPLLVTLVGAGTGIALIFTASRFVDIADTDVVLALMLGLAVGIDYALLYIYRWQRSFPAVPTPEELGPRQLRASLARSSAEAGRTIFFAAVTTMVALAALAVTGVPFLAIMGLSAALTIGIVALATLTAVPAALSLLGVRALRAPRTTTPPLRGLLAGVGSRIPGLVSKNEGTPEETSTKQVSLALPTRFPVPSLLVPLGLMVILALPVLDMRLALPAGSSEPEGSTAHEAYVLTAEHFGDGATARIYALAELAESPGDQADEAAQLQASLGLAQHFAADSAVARAAPVAVSDDGRVHLIQLTPRFGPLDDQTAAILAAMQDEREATMVEFGLDSLSFTGRVVADADLAAALSTAVPLYVGVVLLVCVVILFLLFRRLWIPLLTCAGYVLSLLAGLGAVVAVYQWGWGAELFGVVGDQADDGAVVAFLPMLMAGVLFGLAIDYQLFTASGMRQARAESVPGWAVVTEGLRRSRTVVLACGLIMVAVFIGFAYSELTAIRQISFALAVAILLEAFVVRTIMVPAAIQLLGERAWPRSENRREGGGHETQSEEFDHNPKKFATVNTVNGVQNTEGVTHD</sequence>
<dbReference type="Gene3D" id="1.20.1640.10">
    <property type="entry name" value="Multidrug efflux transporter AcrB transmembrane domain"/>
    <property type="match status" value="2"/>
</dbReference>
<dbReference type="Proteomes" id="UP001260872">
    <property type="component" value="Unassembled WGS sequence"/>
</dbReference>
<evidence type="ECO:0000256" key="5">
    <source>
        <dbReference type="ARBA" id="ARBA00023136"/>
    </source>
</evidence>
<dbReference type="RefSeq" id="WP_310537864.1">
    <property type="nucleotide sequence ID" value="NZ_BAAAOC010000084.1"/>
</dbReference>
<feature type="transmembrane region" description="Helical" evidence="7">
    <location>
        <begin position="336"/>
        <end position="356"/>
    </location>
</feature>
<name>A0ABU1FV46_9MICC</name>
<dbReference type="InterPro" id="IPR050545">
    <property type="entry name" value="Mycobact_MmpL"/>
</dbReference>
<feature type="transmembrane region" description="Helical" evidence="7">
    <location>
        <begin position="661"/>
        <end position="680"/>
    </location>
</feature>
<feature type="region of interest" description="Disordered" evidence="6">
    <location>
        <begin position="841"/>
        <end position="860"/>
    </location>
</feature>
<evidence type="ECO:0000259" key="8">
    <source>
        <dbReference type="PROSITE" id="PS50156"/>
    </source>
</evidence>
<reference evidence="10" key="1">
    <citation type="submission" date="2023-07" db="EMBL/GenBank/DDBJ databases">
        <title>Description of three actinobacteria isolated from air of manufacturing shop in a pharmaceutical factory.</title>
        <authorList>
            <person name="Zhang D.-F."/>
        </authorList>
    </citation>
    <scope>NUCLEOTIDE SEQUENCE [LARGE SCALE GENOMIC DNA]</scope>
    <source>
        <strain evidence="10">CCTCC AB 207010</strain>
    </source>
</reference>
<keyword evidence="2" id="KW-1003">Cell membrane</keyword>